<organism evidence="7 8">
    <name type="scientific">Hydra vulgaris</name>
    <name type="common">Hydra</name>
    <name type="synonym">Hydra attenuata</name>
    <dbReference type="NCBI Taxonomy" id="6087"/>
    <lineage>
        <taxon>Eukaryota</taxon>
        <taxon>Metazoa</taxon>
        <taxon>Cnidaria</taxon>
        <taxon>Hydrozoa</taxon>
        <taxon>Hydroidolina</taxon>
        <taxon>Anthoathecata</taxon>
        <taxon>Aplanulata</taxon>
        <taxon>Hydridae</taxon>
        <taxon>Hydra</taxon>
    </lineage>
</organism>
<evidence type="ECO:0000256" key="5">
    <source>
        <dbReference type="SAM" id="MobiDB-lite"/>
    </source>
</evidence>
<feature type="region of interest" description="Disordered" evidence="5">
    <location>
        <begin position="1"/>
        <end position="26"/>
    </location>
</feature>
<comment type="subcellular location">
    <subcellularLocation>
        <location evidence="1">Nucleus</location>
    </subcellularLocation>
</comment>
<gene>
    <name evidence="8" type="primary">LOC136087262</name>
</gene>
<dbReference type="InterPro" id="IPR013272">
    <property type="entry name" value="Vps72/YL1_C"/>
</dbReference>
<dbReference type="PANTHER" id="PTHR31200:SF1">
    <property type="entry name" value="INO80 COMPLEX SUBUNIT C"/>
    <property type="match status" value="1"/>
</dbReference>
<evidence type="ECO:0000313" key="7">
    <source>
        <dbReference type="Proteomes" id="UP001652625"/>
    </source>
</evidence>
<dbReference type="InterPro" id="IPR029525">
    <property type="entry name" value="INO80C/Ies6"/>
</dbReference>
<protein>
    <submittedName>
        <fullName evidence="8">INO80 complex subunit C-like</fullName>
    </submittedName>
</protein>
<keyword evidence="4" id="KW-0539">Nucleus</keyword>
<reference evidence="8" key="1">
    <citation type="submission" date="2025-08" db="UniProtKB">
        <authorList>
            <consortium name="RefSeq"/>
        </authorList>
    </citation>
    <scope>IDENTIFICATION</scope>
</reference>
<dbReference type="RefSeq" id="XP_065665793.1">
    <property type="nucleotide sequence ID" value="XM_065809721.1"/>
</dbReference>
<keyword evidence="2" id="KW-0805">Transcription regulation</keyword>
<feature type="compositionally biased region" description="Polar residues" evidence="5">
    <location>
        <begin position="1"/>
        <end position="15"/>
    </location>
</feature>
<keyword evidence="7" id="KW-1185">Reference proteome</keyword>
<dbReference type="GeneID" id="136087262"/>
<name>A0ABM4CV21_HYDVU</name>
<proteinExistence type="predicted"/>
<dbReference type="SMART" id="SM00993">
    <property type="entry name" value="YL1_C"/>
    <property type="match status" value="1"/>
</dbReference>
<dbReference type="Proteomes" id="UP001652625">
    <property type="component" value="Chromosome 11"/>
</dbReference>
<evidence type="ECO:0000259" key="6">
    <source>
        <dbReference type="SMART" id="SM00993"/>
    </source>
</evidence>
<evidence type="ECO:0000256" key="4">
    <source>
        <dbReference type="ARBA" id="ARBA00023242"/>
    </source>
</evidence>
<accession>A0ABM4CV21</accession>
<dbReference type="PANTHER" id="PTHR31200">
    <property type="entry name" value="INO80 COMPLEX SUBUNIT C"/>
    <property type="match status" value="1"/>
</dbReference>
<evidence type="ECO:0000256" key="3">
    <source>
        <dbReference type="ARBA" id="ARBA00023163"/>
    </source>
</evidence>
<evidence type="ECO:0000256" key="2">
    <source>
        <dbReference type="ARBA" id="ARBA00023015"/>
    </source>
</evidence>
<sequence>MTKRTSISCNENGSSKVKKKNEETKDLPLKKIKQTKDQLLFKNPNFQLTKKKTWKSVRQVAQAERLQLPPDAPSYLSIETPPPVKPVKKYSDISGQIAVYTDPHTGLYYASVEEYKKIRRLTPDVVQGYLALRGANRI</sequence>
<dbReference type="Pfam" id="PF08265">
    <property type="entry name" value="YL1_C"/>
    <property type="match status" value="1"/>
</dbReference>
<evidence type="ECO:0000256" key="1">
    <source>
        <dbReference type="ARBA" id="ARBA00004123"/>
    </source>
</evidence>
<feature type="domain" description="Vps72/YL1 C-terminal" evidence="6">
    <location>
        <begin position="89"/>
        <end position="118"/>
    </location>
</feature>
<evidence type="ECO:0000313" key="8">
    <source>
        <dbReference type="RefSeq" id="XP_065665793.1"/>
    </source>
</evidence>
<keyword evidence="3" id="KW-0804">Transcription</keyword>